<comment type="caution">
    <text evidence="1">The sequence shown here is derived from an EMBL/GenBank/DDBJ whole genome shotgun (WGS) entry which is preliminary data.</text>
</comment>
<evidence type="ECO:0000313" key="2">
    <source>
        <dbReference type="Proteomes" id="UP000638560"/>
    </source>
</evidence>
<dbReference type="EMBL" id="JADPUN010000412">
    <property type="protein sequence ID" value="MBF9135082.1"/>
    <property type="molecule type" value="Genomic_DNA"/>
</dbReference>
<accession>A0ABS0H9E0</accession>
<gene>
    <name evidence="1" type="ORF">I0C86_40095</name>
</gene>
<name>A0ABS0H9E0_9ACTN</name>
<keyword evidence="2" id="KW-1185">Reference proteome</keyword>
<protein>
    <recommendedName>
        <fullName evidence="3">Tetracyclin repressor-like C-terminal domain-containing protein</fullName>
    </recommendedName>
</protein>
<sequence>MVEYIRTMVRGEYEENDRLEAKLDAEGWDDFPTFLGAVFYYAVIRRFGDGASQEEIIQFVAEMRAAAPAEAAEAIDANAAERLVRAALDPSVGSDVESEMSGAIQGMVVIHVLGAPEVTEQDLDALLAEALKVANRY</sequence>
<organism evidence="1 2">
    <name type="scientific">Plantactinospora alkalitolerans</name>
    <dbReference type="NCBI Taxonomy" id="2789879"/>
    <lineage>
        <taxon>Bacteria</taxon>
        <taxon>Bacillati</taxon>
        <taxon>Actinomycetota</taxon>
        <taxon>Actinomycetes</taxon>
        <taxon>Micromonosporales</taxon>
        <taxon>Micromonosporaceae</taxon>
        <taxon>Plantactinospora</taxon>
    </lineage>
</organism>
<reference evidence="1 2" key="1">
    <citation type="submission" date="2020-11" db="EMBL/GenBank/DDBJ databases">
        <title>A novel isolate from a Black sea contaminated sediment with potential to produce alkanes: Plantactinospora alkalitolerans sp. nov.</title>
        <authorList>
            <person name="Carro L."/>
            <person name="Veyisoglu A."/>
            <person name="Guven K."/>
            <person name="Schumann P."/>
            <person name="Klenk H.-P."/>
            <person name="Sahin N."/>
        </authorList>
    </citation>
    <scope>NUCLEOTIDE SEQUENCE [LARGE SCALE GENOMIC DNA]</scope>
    <source>
        <strain evidence="1 2">S1510</strain>
    </source>
</reference>
<evidence type="ECO:0008006" key="3">
    <source>
        <dbReference type="Google" id="ProtNLM"/>
    </source>
</evidence>
<dbReference type="Proteomes" id="UP000638560">
    <property type="component" value="Unassembled WGS sequence"/>
</dbReference>
<evidence type="ECO:0000313" key="1">
    <source>
        <dbReference type="EMBL" id="MBF9135082.1"/>
    </source>
</evidence>
<proteinExistence type="predicted"/>